<dbReference type="FunFam" id="2.70.100.10:FF:000001">
    <property type="entry name" value="Glucanase"/>
    <property type="match status" value="1"/>
</dbReference>
<dbReference type="Proteomes" id="UP000297245">
    <property type="component" value="Unassembled WGS sequence"/>
</dbReference>
<evidence type="ECO:0000256" key="11">
    <source>
        <dbReference type="SAM" id="SignalP"/>
    </source>
</evidence>
<dbReference type="Gene3D" id="2.70.100.10">
    <property type="entry name" value="Glycoside hydrolase, family 7, domain"/>
    <property type="match status" value="1"/>
</dbReference>
<dbReference type="InterPro" id="IPR001722">
    <property type="entry name" value="Glyco_hydro_7"/>
</dbReference>
<proteinExistence type="inferred from homology"/>
<evidence type="ECO:0000256" key="1">
    <source>
        <dbReference type="ARBA" id="ARBA00001641"/>
    </source>
</evidence>
<keyword evidence="6" id="KW-0119">Carbohydrate metabolism</keyword>
<dbReference type="GO" id="GO:0016162">
    <property type="term" value="F:cellulose 1,4-beta-cellobiosidase activity"/>
    <property type="evidence" value="ECO:0007669"/>
    <property type="project" value="UniProtKB-EC"/>
</dbReference>
<evidence type="ECO:0000256" key="5">
    <source>
        <dbReference type="ARBA" id="ARBA00023001"/>
    </source>
</evidence>
<keyword evidence="4 9" id="KW-0378">Hydrolase</keyword>
<evidence type="ECO:0000313" key="13">
    <source>
        <dbReference type="Proteomes" id="UP000297245"/>
    </source>
</evidence>
<evidence type="ECO:0000256" key="10">
    <source>
        <dbReference type="SAM" id="MobiDB-lite"/>
    </source>
</evidence>
<dbReference type="InterPro" id="IPR037019">
    <property type="entry name" value="Glyco_hydro_7_sf"/>
</dbReference>
<evidence type="ECO:0000256" key="7">
    <source>
        <dbReference type="ARBA" id="ARBA00023295"/>
    </source>
</evidence>
<dbReference type="Pfam" id="PF00840">
    <property type="entry name" value="Glyco_hydro_7"/>
    <property type="match status" value="1"/>
</dbReference>
<dbReference type="PANTHER" id="PTHR33753">
    <property type="entry name" value="1,4-BETA-D-GLUCAN CELLOBIOHYDROLASE B"/>
    <property type="match status" value="1"/>
</dbReference>
<organism evidence="12 13">
    <name type="scientific">Dendrothele bispora (strain CBS 962.96)</name>
    <dbReference type="NCBI Taxonomy" id="1314807"/>
    <lineage>
        <taxon>Eukaryota</taxon>
        <taxon>Fungi</taxon>
        <taxon>Dikarya</taxon>
        <taxon>Basidiomycota</taxon>
        <taxon>Agaricomycotina</taxon>
        <taxon>Agaricomycetes</taxon>
        <taxon>Agaricomycetidae</taxon>
        <taxon>Agaricales</taxon>
        <taxon>Agaricales incertae sedis</taxon>
        <taxon>Dendrothele</taxon>
    </lineage>
</organism>
<keyword evidence="5 9" id="KW-0136">Cellulose degradation</keyword>
<gene>
    <name evidence="12" type="ORF">K435DRAFT_684237</name>
</gene>
<evidence type="ECO:0000256" key="4">
    <source>
        <dbReference type="ARBA" id="ARBA00022801"/>
    </source>
</evidence>
<sequence>MFPSASLFAFTLLAVAYGQQVGTNTAETHPPLTWQQCTTSGCTAQSASVVLDSNWRWTHTTDGFTNCYTGNTWDASLCPDGDTCAANCALDGADYQGTYGITTSDDALTLKFVTTGANKNVGSRVYLMAAGSESEYQIFNPLNQEFTFDVDVSGLPCGLNGALYFVEMSADGGMSAYPTNKAGAQYGTGYCDAQCPRDIKFIDGTANVDGWAPSDSDPNAGTGNMGTCCNEMDIWEANSISSAVTPHACTVEGQTACTGDDCSAPGSTGGVCDQSGCDFNSFRMGDTSFYGPGMTVDTGSTFTVVTQFVTADNTSTGALSAIRRLYVQNGEVIQQSMSQIDGVTPTNEITADFCTEQKAAFGDTDTFTQKGGMDGMGAAFSRGMVLVMSIWDDHEAQMLWLDSDYPLDKDASEPGVARGTCSTDSGAPTDVESASANAQVVFSNIRFGDIGSTFDSSAAARRK</sequence>
<dbReference type="InterPro" id="IPR013320">
    <property type="entry name" value="ConA-like_dom_sf"/>
</dbReference>
<accession>A0A4S8LBG4</accession>
<comment type="similarity">
    <text evidence="2 9">Belongs to the glycosyl hydrolase 7 (cellulase C) family.</text>
</comment>
<feature type="compositionally biased region" description="Polar residues" evidence="10">
    <location>
        <begin position="420"/>
        <end position="432"/>
    </location>
</feature>
<keyword evidence="13" id="KW-1185">Reference proteome</keyword>
<evidence type="ECO:0000256" key="9">
    <source>
        <dbReference type="RuleBase" id="RU361164"/>
    </source>
</evidence>
<dbReference type="GO" id="GO:0030245">
    <property type="term" value="P:cellulose catabolic process"/>
    <property type="evidence" value="ECO:0007669"/>
    <property type="project" value="UniProtKB-KW"/>
</dbReference>
<reference evidence="12 13" key="1">
    <citation type="journal article" date="2019" name="Nat. Ecol. Evol.">
        <title>Megaphylogeny resolves global patterns of mushroom evolution.</title>
        <authorList>
            <person name="Varga T."/>
            <person name="Krizsan K."/>
            <person name="Foldi C."/>
            <person name="Dima B."/>
            <person name="Sanchez-Garcia M."/>
            <person name="Sanchez-Ramirez S."/>
            <person name="Szollosi G.J."/>
            <person name="Szarkandi J.G."/>
            <person name="Papp V."/>
            <person name="Albert L."/>
            <person name="Andreopoulos W."/>
            <person name="Angelini C."/>
            <person name="Antonin V."/>
            <person name="Barry K.W."/>
            <person name="Bougher N.L."/>
            <person name="Buchanan P."/>
            <person name="Buyck B."/>
            <person name="Bense V."/>
            <person name="Catcheside P."/>
            <person name="Chovatia M."/>
            <person name="Cooper J."/>
            <person name="Damon W."/>
            <person name="Desjardin D."/>
            <person name="Finy P."/>
            <person name="Geml J."/>
            <person name="Haridas S."/>
            <person name="Hughes K."/>
            <person name="Justo A."/>
            <person name="Karasinski D."/>
            <person name="Kautmanova I."/>
            <person name="Kiss B."/>
            <person name="Kocsube S."/>
            <person name="Kotiranta H."/>
            <person name="LaButti K.M."/>
            <person name="Lechner B.E."/>
            <person name="Liimatainen K."/>
            <person name="Lipzen A."/>
            <person name="Lukacs Z."/>
            <person name="Mihaltcheva S."/>
            <person name="Morgado L.N."/>
            <person name="Niskanen T."/>
            <person name="Noordeloos M.E."/>
            <person name="Ohm R.A."/>
            <person name="Ortiz-Santana B."/>
            <person name="Ovrebo C."/>
            <person name="Racz N."/>
            <person name="Riley R."/>
            <person name="Savchenko A."/>
            <person name="Shiryaev A."/>
            <person name="Soop K."/>
            <person name="Spirin V."/>
            <person name="Szebenyi C."/>
            <person name="Tomsovsky M."/>
            <person name="Tulloss R.E."/>
            <person name="Uehling J."/>
            <person name="Grigoriev I.V."/>
            <person name="Vagvolgyi C."/>
            <person name="Papp T."/>
            <person name="Martin F.M."/>
            <person name="Miettinen O."/>
            <person name="Hibbett D.S."/>
            <person name="Nagy L.G."/>
        </authorList>
    </citation>
    <scope>NUCLEOTIDE SEQUENCE [LARGE SCALE GENOMIC DNA]</scope>
    <source>
        <strain evidence="12 13">CBS 962.96</strain>
    </source>
</reference>
<comment type="catalytic activity">
    <reaction evidence="1">
        <text>Hydrolysis of (1-&gt;4)-beta-D-glucosidic linkages in cellulose and cellotetraose, releasing cellobiose from the non-reducing ends of the chains.</text>
        <dbReference type="EC" id="3.2.1.91"/>
    </reaction>
</comment>
<dbReference type="PRINTS" id="PR00734">
    <property type="entry name" value="GLHYDRLASE7"/>
</dbReference>
<evidence type="ECO:0000313" key="12">
    <source>
        <dbReference type="EMBL" id="THU86182.1"/>
    </source>
</evidence>
<dbReference type="EC" id="3.2.1.-" evidence="9"/>
<name>A0A4S8LBG4_DENBC</name>
<dbReference type="SUPFAM" id="SSF49899">
    <property type="entry name" value="Concanavalin A-like lectins/glucanases"/>
    <property type="match status" value="1"/>
</dbReference>
<dbReference type="EMBL" id="ML179509">
    <property type="protein sequence ID" value="THU86182.1"/>
    <property type="molecule type" value="Genomic_DNA"/>
</dbReference>
<feature type="region of interest" description="Disordered" evidence="10">
    <location>
        <begin position="413"/>
        <end position="432"/>
    </location>
</feature>
<protein>
    <recommendedName>
        <fullName evidence="9">Glucanase</fullName>
        <ecNumber evidence="9">3.2.1.-</ecNumber>
    </recommendedName>
</protein>
<dbReference type="OrthoDB" id="412382at2759"/>
<dbReference type="PANTHER" id="PTHR33753:SF2">
    <property type="entry name" value="GLYCOSIDE HYDROLASE FAMILY 7 PROTEIN"/>
    <property type="match status" value="1"/>
</dbReference>
<feature type="signal peptide" evidence="11">
    <location>
        <begin position="1"/>
        <end position="18"/>
    </location>
</feature>
<keyword evidence="3 11" id="KW-0732">Signal</keyword>
<feature type="chain" id="PRO_5021031030" description="Glucanase" evidence="11">
    <location>
        <begin position="19"/>
        <end position="463"/>
    </location>
</feature>
<evidence type="ECO:0000256" key="6">
    <source>
        <dbReference type="ARBA" id="ARBA00023277"/>
    </source>
</evidence>
<evidence type="ECO:0000256" key="2">
    <source>
        <dbReference type="ARBA" id="ARBA00006044"/>
    </source>
</evidence>
<dbReference type="CDD" id="cd07999">
    <property type="entry name" value="GH7_CBH_EG"/>
    <property type="match status" value="1"/>
</dbReference>
<evidence type="ECO:0000256" key="8">
    <source>
        <dbReference type="ARBA" id="ARBA00023326"/>
    </source>
</evidence>
<keyword evidence="8 9" id="KW-0624">Polysaccharide degradation</keyword>
<dbReference type="AlphaFoldDB" id="A0A4S8LBG4"/>
<evidence type="ECO:0000256" key="3">
    <source>
        <dbReference type="ARBA" id="ARBA00022729"/>
    </source>
</evidence>
<keyword evidence="7 9" id="KW-0326">Glycosidase</keyword>